<reference evidence="12" key="2">
    <citation type="submission" date="2021-10" db="EMBL/GenBank/DDBJ databases">
        <title>Phylogenomics reveals ancestral predisposition of the termite-cultivated fungus Termitomyces towards a domesticated lifestyle.</title>
        <authorList>
            <person name="Auxier B."/>
            <person name="Grum-Grzhimaylo A."/>
            <person name="Cardenas M.E."/>
            <person name="Lodge J.D."/>
            <person name="Laessoe T."/>
            <person name="Pedersen O."/>
            <person name="Smith M.E."/>
            <person name="Kuyper T.W."/>
            <person name="Franco-Molano E.A."/>
            <person name="Baroni T.J."/>
            <person name="Aanen D.K."/>
        </authorList>
    </citation>
    <scope>NUCLEOTIDE SEQUENCE</scope>
    <source>
        <strain evidence="12">AP01</strain>
        <tissue evidence="12">Mycelium</tissue>
    </source>
</reference>
<dbReference type="EMBL" id="JABCKV010000377">
    <property type="protein sequence ID" value="KAG5641149.1"/>
    <property type="molecule type" value="Genomic_DNA"/>
</dbReference>
<gene>
    <name evidence="12" type="ORF">DXG03_005888</name>
</gene>
<dbReference type="PANTHER" id="PTHR16228:SF7">
    <property type="entry name" value="SLC41A_MGTE INTEGRAL MEMBRANE DOMAIN-CONTAINING PROTEIN"/>
    <property type="match status" value="1"/>
</dbReference>
<evidence type="ECO:0000256" key="4">
    <source>
        <dbReference type="ARBA" id="ARBA00022692"/>
    </source>
</evidence>
<dbReference type="GO" id="GO:0005886">
    <property type="term" value="C:plasma membrane"/>
    <property type="evidence" value="ECO:0007669"/>
    <property type="project" value="TreeGrafter"/>
</dbReference>
<feature type="region of interest" description="Disordered" evidence="9">
    <location>
        <begin position="1"/>
        <end position="60"/>
    </location>
</feature>
<keyword evidence="7" id="KW-0406">Ion transport</keyword>
<evidence type="ECO:0000313" key="12">
    <source>
        <dbReference type="EMBL" id="KAG5641149.1"/>
    </source>
</evidence>
<feature type="transmembrane region" description="Helical" evidence="10">
    <location>
        <begin position="169"/>
        <end position="192"/>
    </location>
</feature>
<dbReference type="OrthoDB" id="3064210at2759"/>
<organism evidence="12 13">
    <name type="scientific">Asterophora parasitica</name>
    <dbReference type="NCBI Taxonomy" id="117018"/>
    <lineage>
        <taxon>Eukaryota</taxon>
        <taxon>Fungi</taxon>
        <taxon>Dikarya</taxon>
        <taxon>Basidiomycota</taxon>
        <taxon>Agaricomycotina</taxon>
        <taxon>Agaricomycetes</taxon>
        <taxon>Agaricomycetidae</taxon>
        <taxon>Agaricales</taxon>
        <taxon>Tricholomatineae</taxon>
        <taxon>Lyophyllaceae</taxon>
        <taxon>Asterophora</taxon>
    </lineage>
</organism>
<comment type="similarity">
    <text evidence="2">Belongs to the SLC41A transporter family.</text>
</comment>
<evidence type="ECO:0000256" key="6">
    <source>
        <dbReference type="ARBA" id="ARBA00022989"/>
    </source>
</evidence>
<evidence type="ECO:0000256" key="7">
    <source>
        <dbReference type="ARBA" id="ARBA00023065"/>
    </source>
</evidence>
<keyword evidence="3" id="KW-0813">Transport</keyword>
<dbReference type="Proteomes" id="UP000775547">
    <property type="component" value="Unassembled WGS sequence"/>
</dbReference>
<evidence type="ECO:0000256" key="2">
    <source>
        <dbReference type="ARBA" id="ARBA00009749"/>
    </source>
</evidence>
<dbReference type="Pfam" id="PF01769">
    <property type="entry name" value="MgtE"/>
    <property type="match status" value="1"/>
</dbReference>
<comment type="subcellular location">
    <subcellularLocation>
        <location evidence="1">Membrane</location>
        <topology evidence="1">Multi-pass membrane protein</topology>
    </subcellularLocation>
</comment>
<keyword evidence="6 10" id="KW-1133">Transmembrane helix</keyword>
<dbReference type="PANTHER" id="PTHR16228">
    <property type="entry name" value="DIVALENT CATION TRANSPORTER SOLUTE CARRIER FAMILY 41"/>
    <property type="match status" value="1"/>
</dbReference>
<protein>
    <recommendedName>
        <fullName evidence="11">SLC41A/MgtE integral membrane domain-containing protein</fullName>
    </recommendedName>
</protein>
<evidence type="ECO:0000256" key="3">
    <source>
        <dbReference type="ARBA" id="ARBA00022448"/>
    </source>
</evidence>
<evidence type="ECO:0000313" key="13">
    <source>
        <dbReference type="Proteomes" id="UP000775547"/>
    </source>
</evidence>
<evidence type="ECO:0000256" key="8">
    <source>
        <dbReference type="ARBA" id="ARBA00023136"/>
    </source>
</evidence>
<keyword evidence="5" id="KW-0460">Magnesium</keyword>
<keyword evidence="13" id="KW-1185">Reference proteome</keyword>
<dbReference type="InterPro" id="IPR045349">
    <property type="entry name" value="SLC41A1-3"/>
</dbReference>
<feature type="compositionally biased region" description="Acidic residues" evidence="9">
    <location>
        <begin position="42"/>
        <end position="51"/>
    </location>
</feature>
<dbReference type="Gene3D" id="1.10.357.20">
    <property type="entry name" value="SLC41 divalent cation transporters, integral membrane domain"/>
    <property type="match status" value="1"/>
</dbReference>
<accession>A0A9P7G1M3</accession>
<evidence type="ECO:0000256" key="5">
    <source>
        <dbReference type="ARBA" id="ARBA00022842"/>
    </source>
</evidence>
<evidence type="ECO:0000256" key="1">
    <source>
        <dbReference type="ARBA" id="ARBA00004141"/>
    </source>
</evidence>
<dbReference type="AlphaFoldDB" id="A0A9P7G1M3"/>
<keyword evidence="8 10" id="KW-0472">Membrane</keyword>
<evidence type="ECO:0000256" key="10">
    <source>
        <dbReference type="SAM" id="Phobius"/>
    </source>
</evidence>
<dbReference type="SUPFAM" id="SSF161093">
    <property type="entry name" value="MgtE membrane domain-like"/>
    <property type="match status" value="1"/>
</dbReference>
<dbReference type="InterPro" id="IPR006667">
    <property type="entry name" value="SLC41_membr_dom"/>
</dbReference>
<reference evidence="12" key="1">
    <citation type="submission" date="2020-07" db="EMBL/GenBank/DDBJ databases">
        <authorList>
            <person name="Nieuwenhuis M."/>
            <person name="Van De Peppel L.J.J."/>
        </authorList>
    </citation>
    <scope>NUCLEOTIDE SEQUENCE</scope>
    <source>
        <strain evidence="12">AP01</strain>
        <tissue evidence="12">Mycelium</tissue>
    </source>
</reference>
<keyword evidence="4 10" id="KW-0812">Transmembrane</keyword>
<dbReference type="InterPro" id="IPR036739">
    <property type="entry name" value="SLC41_membr_dom_sf"/>
</dbReference>
<proteinExistence type="inferred from homology"/>
<dbReference type="GO" id="GO:0008324">
    <property type="term" value="F:monoatomic cation transmembrane transporter activity"/>
    <property type="evidence" value="ECO:0007669"/>
    <property type="project" value="InterPro"/>
</dbReference>
<evidence type="ECO:0000256" key="9">
    <source>
        <dbReference type="SAM" id="MobiDB-lite"/>
    </source>
</evidence>
<evidence type="ECO:0000259" key="11">
    <source>
        <dbReference type="Pfam" id="PF01769"/>
    </source>
</evidence>
<comment type="caution">
    <text evidence="12">The sequence shown here is derived from an EMBL/GenBank/DDBJ whole genome shotgun (WGS) entry which is preliminary data.</text>
</comment>
<name>A0A9P7G1M3_9AGAR</name>
<feature type="domain" description="SLC41A/MgtE integral membrane" evidence="11">
    <location>
        <begin position="126"/>
        <end position="188"/>
    </location>
</feature>
<sequence length="241" mass="25994">MNPQSPGKGSLDEDIEMIGLEDVVKSSQSLHQNGGLRTPGAEDSDDEDDHGDDGRQALLGFDERPGRHERLTKSVGTLWPQVKNIVVESAPTLLFTTVGLLFTGKLMDQVDDWRAMSEVHQLIMIIPVILNLKGNLEMNLSARLGTAANVGELDDPALRRSLISGNLSLLQVQAAVVSFIAAWIAVVIGLALPHISTPTSPEDTFPANVTTRAIVESSILEPRRPISLPPKDSSGTFTFAK</sequence>